<dbReference type="PANTHER" id="PTHR43775:SF7">
    <property type="entry name" value="FATTY ACID SYNTHASE"/>
    <property type="match status" value="1"/>
</dbReference>
<evidence type="ECO:0000256" key="4">
    <source>
        <dbReference type="ARBA" id="ARBA00022857"/>
    </source>
</evidence>
<dbReference type="Proteomes" id="UP001152759">
    <property type="component" value="Chromosome 9"/>
</dbReference>
<evidence type="ECO:0000259" key="9">
    <source>
        <dbReference type="SMART" id="SM00829"/>
    </source>
</evidence>
<evidence type="ECO:0000256" key="6">
    <source>
        <dbReference type="ARBA" id="ARBA00023098"/>
    </source>
</evidence>
<keyword evidence="11" id="KW-1185">Reference proteome</keyword>
<dbReference type="InterPro" id="IPR036291">
    <property type="entry name" value="NAD(P)-bd_dom_sf"/>
</dbReference>
<dbReference type="Gene3D" id="3.90.180.10">
    <property type="entry name" value="Medium-chain alcohol dehydrogenases, catalytic domain"/>
    <property type="match status" value="1"/>
</dbReference>
<dbReference type="InterPro" id="IPR050091">
    <property type="entry name" value="PKS_NRPS_Biosynth_Enz"/>
</dbReference>
<evidence type="ECO:0000313" key="10">
    <source>
        <dbReference type="EMBL" id="CAH0395931.1"/>
    </source>
</evidence>
<dbReference type="AlphaFoldDB" id="A0A9P0APL9"/>
<dbReference type="SMART" id="SM00829">
    <property type="entry name" value="PKS_ER"/>
    <property type="match status" value="1"/>
</dbReference>
<dbReference type="GO" id="GO:0004312">
    <property type="term" value="F:fatty acid synthase activity"/>
    <property type="evidence" value="ECO:0007669"/>
    <property type="project" value="TreeGrafter"/>
</dbReference>
<dbReference type="InterPro" id="IPR029058">
    <property type="entry name" value="AB_hydrolase_fold"/>
</dbReference>
<keyword evidence="8" id="KW-0511">Multifunctional enzyme</keyword>
<organism evidence="10 11">
    <name type="scientific">Bemisia tabaci</name>
    <name type="common">Sweetpotato whitefly</name>
    <name type="synonym">Aleurodes tabaci</name>
    <dbReference type="NCBI Taxonomy" id="7038"/>
    <lineage>
        <taxon>Eukaryota</taxon>
        <taxon>Metazoa</taxon>
        <taxon>Ecdysozoa</taxon>
        <taxon>Arthropoda</taxon>
        <taxon>Hexapoda</taxon>
        <taxon>Insecta</taxon>
        <taxon>Pterygota</taxon>
        <taxon>Neoptera</taxon>
        <taxon>Paraneoptera</taxon>
        <taxon>Hemiptera</taxon>
        <taxon>Sternorrhyncha</taxon>
        <taxon>Aleyrodoidea</taxon>
        <taxon>Aleyrodidae</taxon>
        <taxon>Aleyrodinae</taxon>
        <taxon>Bemisia</taxon>
    </lineage>
</organism>
<reference evidence="10" key="1">
    <citation type="submission" date="2021-12" db="EMBL/GenBank/DDBJ databases">
        <authorList>
            <person name="King R."/>
        </authorList>
    </citation>
    <scope>NUCLEOTIDE SEQUENCE</scope>
</reference>
<dbReference type="Gene3D" id="3.40.50.720">
    <property type="entry name" value="NAD(P)-binding Rossmann-like Domain"/>
    <property type="match status" value="1"/>
</dbReference>
<dbReference type="EMBL" id="OU963870">
    <property type="protein sequence ID" value="CAH0395931.1"/>
    <property type="molecule type" value="Genomic_DNA"/>
</dbReference>
<dbReference type="GO" id="GO:0006633">
    <property type="term" value="P:fatty acid biosynthetic process"/>
    <property type="evidence" value="ECO:0007669"/>
    <property type="project" value="UniProtKB-KW"/>
</dbReference>
<keyword evidence="7" id="KW-0275">Fatty acid biosynthesis</keyword>
<dbReference type="GO" id="GO:0016491">
    <property type="term" value="F:oxidoreductase activity"/>
    <property type="evidence" value="ECO:0007669"/>
    <property type="project" value="UniProtKB-KW"/>
</dbReference>
<evidence type="ECO:0000313" key="11">
    <source>
        <dbReference type="Proteomes" id="UP001152759"/>
    </source>
</evidence>
<keyword evidence="6" id="KW-0443">Lipid metabolism</keyword>
<name>A0A9P0APL9_BEMTA</name>
<dbReference type="SUPFAM" id="SSF51735">
    <property type="entry name" value="NAD(P)-binding Rossmann-fold domains"/>
    <property type="match status" value="1"/>
</dbReference>
<keyword evidence="1" id="KW-0596">Phosphopantetheine</keyword>
<evidence type="ECO:0000256" key="7">
    <source>
        <dbReference type="ARBA" id="ARBA00023160"/>
    </source>
</evidence>
<evidence type="ECO:0000256" key="2">
    <source>
        <dbReference type="ARBA" id="ARBA00022516"/>
    </source>
</evidence>
<gene>
    <name evidence="10" type="ORF">BEMITA_LOCUS14052</name>
</gene>
<keyword evidence="3" id="KW-0276">Fatty acid metabolism</keyword>
<evidence type="ECO:0000256" key="3">
    <source>
        <dbReference type="ARBA" id="ARBA00022832"/>
    </source>
</evidence>
<dbReference type="Gene3D" id="3.40.50.1820">
    <property type="entry name" value="alpha/beta hydrolase"/>
    <property type="match status" value="1"/>
</dbReference>
<accession>A0A9P0APL9</accession>
<keyword evidence="5" id="KW-0560">Oxidoreductase</keyword>
<sequence length="859" mass="94917">MIRKILRKAGKTNYRFLFLLDDHTIPFSLNESFYLEQLEKGVVVNVLKNGKWGGYYGTPISKPVPENVAKILPHFDQASEEVDLHYIGLNPSGLHNMTKGSPAISDYSGVTAAGAHVIGIAHKNEGFESNIRLDSIFQWTVSKDLPLDEAASLPSAYLMAHSILEERMAVRIVNDTDGTTKKTAFIMGGQTPVGMALISLCLERNYNVFTTVPNEAAYQLVSFMFPQIPRSSITNHSNEDFYVPVMLGTNGIGPDIIVSDAPRKPMLTAWACIGKHGSFVNLNEETMQHNTPLPMGRFSKDTGYYGLKLSQLVQLPKERKIQLHELVSKSLSSGRIVHMPHKSVDVNNLSQLSRTAELVTEQGGKLLLDVGSRGKNIRTSTSDNKCDKQREWITPKDSQVSSVIISSSVGKVVKLVEWLLERGVKNIVLSTSDAGDIKAAVRTINNATSRHEATLLMTSAKAAHTPAGVENVLNQATRLGTISTIFTVSLDKNDTLIPVIQRVMTSFPNDYTLINIQGETWAHEMKNMVTIVCNDDVSYCDVLSQALTDPDKPATYVVSDKNSSKENDSDVGVQESILDYLPSSLQELEEMGESLCHSDSRLSPQIPAAFIQTSSLAAKLSGKHIEALPVFIIPAFCETQLRPLLSRFMYSCYVAHIHPQANSAQQIAEHLFASMTRVQSRGPYTIVGETWSGMVAMLLANLLSDSGREVSLFLLQGFPRKINALLPDGNSLSDCLSDVLLELIGKEVPIKMKDLNGARGFETAVQLLTNKFEKTFVMRAFQTIKRNLELVKSISNQKIRLQNALVLMEVSQLCNLTSDEIEEVSKSARLVKIDCENYKQMILHPRSAKLIAEEAAFSW</sequence>
<keyword evidence="2" id="KW-0444">Lipid biosynthesis</keyword>
<proteinExistence type="predicted"/>
<dbReference type="InterPro" id="IPR011032">
    <property type="entry name" value="GroES-like_sf"/>
</dbReference>
<evidence type="ECO:0000256" key="8">
    <source>
        <dbReference type="ARBA" id="ARBA00023268"/>
    </source>
</evidence>
<dbReference type="PANTHER" id="PTHR43775">
    <property type="entry name" value="FATTY ACID SYNTHASE"/>
    <property type="match status" value="1"/>
</dbReference>
<dbReference type="SUPFAM" id="SSF50129">
    <property type="entry name" value="GroES-like"/>
    <property type="match status" value="1"/>
</dbReference>
<evidence type="ECO:0000256" key="5">
    <source>
        <dbReference type="ARBA" id="ARBA00023002"/>
    </source>
</evidence>
<protein>
    <recommendedName>
        <fullName evidence="9">Enoyl reductase (ER) domain-containing protein</fullName>
    </recommendedName>
</protein>
<feature type="domain" description="Enoyl reductase (ER)" evidence="9">
    <location>
        <begin position="57"/>
        <end position="368"/>
    </location>
</feature>
<keyword evidence="4" id="KW-0521">NADP</keyword>
<dbReference type="SUPFAM" id="SSF53474">
    <property type="entry name" value="alpha/beta-Hydrolases"/>
    <property type="match status" value="1"/>
</dbReference>
<dbReference type="InterPro" id="IPR020843">
    <property type="entry name" value="ER"/>
</dbReference>
<evidence type="ECO:0000256" key="1">
    <source>
        <dbReference type="ARBA" id="ARBA00022450"/>
    </source>
</evidence>